<keyword evidence="4 5" id="KW-0472">Membrane</keyword>
<dbReference type="PANTHER" id="PTHR12489">
    <property type="entry name" value="LIPOMA HMGIC FUSION PARTNER-LIKE PROTEIN"/>
    <property type="match status" value="1"/>
</dbReference>
<dbReference type="PANTHER" id="PTHR12489:SF19">
    <property type="entry name" value="LHFPL TETRASPAN SUBFAMILY MEMBER 2 PROTEIN"/>
    <property type="match status" value="1"/>
</dbReference>
<evidence type="ECO:0000313" key="6">
    <source>
        <dbReference type="EMBL" id="PFX29583.1"/>
    </source>
</evidence>
<evidence type="ECO:0000256" key="2">
    <source>
        <dbReference type="ARBA" id="ARBA00022692"/>
    </source>
</evidence>
<keyword evidence="2 5" id="KW-0812">Transmembrane</keyword>
<feature type="transmembrane region" description="Helical" evidence="5">
    <location>
        <begin position="99"/>
        <end position="124"/>
    </location>
</feature>
<evidence type="ECO:0000256" key="4">
    <source>
        <dbReference type="ARBA" id="ARBA00023136"/>
    </source>
</evidence>
<keyword evidence="3 5" id="KW-1133">Transmembrane helix</keyword>
<dbReference type="Pfam" id="PF10242">
    <property type="entry name" value="L_HMGIC_fpl"/>
    <property type="match status" value="1"/>
</dbReference>
<proteinExistence type="predicted"/>
<feature type="transmembrane region" description="Helical" evidence="5">
    <location>
        <begin position="136"/>
        <end position="158"/>
    </location>
</feature>
<feature type="transmembrane region" description="Helical" evidence="5">
    <location>
        <begin position="190"/>
        <end position="208"/>
    </location>
</feature>
<dbReference type="STRING" id="50429.A0A2B4SKG9"/>
<dbReference type="OrthoDB" id="10048434at2759"/>
<dbReference type="AlphaFoldDB" id="A0A2B4SKG9"/>
<evidence type="ECO:0000256" key="3">
    <source>
        <dbReference type="ARBA" id="ARBA00022989"/>
    </source>
</evidence>
<dbReference type="Proteomes" id="UP000225706">
    <property type="component" value="Unassembled WGS sequence"/>
</dbReference>
<evidence type="ECO:0000256" key="5">
    <source>
        <dbReference type="SAM" id="Phobius"/>
    </source>
</evidence>
<evidence type="ECO:0000256" key="1">
    <source>
        <dbReference type="ARBA" id="ARBA00004141"/>
    </source>
</evidence>
<accession>A0A2B4SKG9</accession>
<name>A0A2B4SKG9_STYPI</name>
<sequence length="235" mass="25572">MADCYIIVTTRNILWMVLSVVATLAVIAGIMTPKWLYGRSVLFDDKNYNMTSQFIPSEAMYRPSIGIYNRCKKIQRSVGGDPELNCYTYVKNFMEIPSAAWRACLFFLWFGTALLAIVVLMSIVGFCAQSIGKKSIFSLGGVIQAIAALFLVIGLVLYPAGWGSETVGDLCTKPSQKPGAFVLNECSVGWAFYAVLGGTLSSFLCSLLSGQAEKSTSSDDVQDEISDGKTLICLI</sequence>
<dbReference type="InterPro" id="IPR019372">
    <property type="entry name" value="LHFPL"/>
</dbReference>
<feature type="transmembrane region" description="Helical" evidence="5">
    <location>
        <begin position="12"/>
        <end position="31"/>
    </location>
</feature>
<dbReference type="EMBL" id="LSMT01000063">
    <property type="protein sequence ID" value="PFX29583.1"/>
    <property type="molecule type" value="Genomic_DNA"/>
</dbReference>
<gene>
    <name evidence="6" type="primary">lhfpl2</name>
    <name evidence="6" type="ORF">AWC38_SpisGene5642</name>
</gene>
<dbReference type="Gene3D" id="1.20.140.150">
    <property type="match status" value="1"/>
</dbReference>
<protein>
    <submittedName>
        <fullName evidence="6">Lipoma HMGIC fusion partner-like 2 protein</fullName>
    </submittedName>
</protein>
<reference evidence="7" key="1">
    <citation type="journal article" date="2017" name="bioRxiv">
        <title>Comparative analysis of the genomes of Stylophora pistillata and Acropora digitifera provides evidence for extensive differences between species of corals.</title>
        <authorList>
            <person name="Voolstra C.R."/>
            <person name="Li Y."/>
            <person name="Liew Y.J."/>
            <person name="Baumgarten S."/>
            <person name="Zoccola D."/>
            <person name="Flot J.-F."/>
            <person name="Tambutte S."/>
            <person name="Allemand D."/>
            <person name="Aranda M."/>
        </authorList>
    </citation>
    <scope>NUCLEOTIDE SEQUENCE [LARGE SCALE GENOMIC DNA]</scope>
</reference>
<comment type="subcellular location">
    <subcellularLocation>
        <location evidence="1">Membrane</location>
        <topology evidence="1">Multi-pass membrane protein</topology>
    </subcellularLocation>
</comment>
<dbReference type="GO" id="GO:0016020">
    <property type="term" value="C:membrane"/>
    <property type="evidence" value="ECO:0007669"/>
    <property type="project" value="UniProtKB-SubCell"/>
</dbReference>
<comment type="caution">
    <text evidence="6">The sequence shown here is derived from an EMBL/GenBank/DDBJ whole genome shotgun (WGS) entry which is preliminary data.</text>
</comment>
<organism evidence="6 7">
    <name type="scientific">Stylophora pistillata</name>
    <name type="common">Smooth cauliflower coral</name>
    <dbReference type="NCBI Taxonomy" id="50429"/>
    <lineage>
        <taxon>Eukaryota</taxon>
        <taxon>Metazoa</taxon>
        <taxon>Cnidaria</taxon>
        <taxon>Anthozoa</taxon>
        <taxon>Hexacorallia</taxon>
        <taxon>Scleractinia</taxon>
        <taxon>Astrocoeniina</taxon>
        <taxon>Pocilloporidae</taxon>
        <taxon>Stylophora</taxon>
    </lineage>
</organism>
<evidence type="ECO:0000313" key="7">
    <source>
        <dbReference type="Proteomes" id="UP000225706"/>
    </source>
</evidence>
<keyword evidence="7" id="KW-1185">Reference proteome</keyword>